<proteinExistence type="predicted"/>
<keyword evidence="1" id="KW-0472">Membrane</keyword>
<dbReference type="EMBL" id="AP014568">
    <property type="protein sequence ID" value="BAO80902.1"/>
    <property type="molecule type" value="Genomic_DNA"/>
</dbReference>
<sequence>MLTDATPHRSSIAPYEAPLAHVPGSVYFWWAFFALGVVALGSGLWGLVWRRVRRRRLRADLAQWPSQADRAVQARFLIELVRHHRLKPAAQWVEAVDQAGQSEVCTDHGDDSDLNPLLALRDAVHEMEYVD</sequence>
<evidence type="ECO:0008006" key="4">
    <source>
        <dbReference type="Google" id="ProtNLM"/>
    </source>
</evidence>
<accession>A0A060NI40</accession>
<reference evidence="2 3" key="1">
    <citation type="journal article" date="2014" name="Nat. Commun.">
        <title>Physiological and genomic features of highly alkaliphilic hydrogen-utilizing Betaproteobacteria from a continental serpentinizing site.</title>
        <authorList>
            <person name="Suzuki S."/>
            <person name="Kuenen J.G."/>
            <person name="Schipper K."/>
            <person name="van der Velde S."/>
            <person name="Ishii S."/>
            <person name="Wu A."/>
            <person name="Sorokin D.Y."/>
            <person name="Tenney A."/>
            <person name="Meng X.Y."/>
            <person name="Morrill P.L."/>
            <person name="Kamagata Y."/>
            <person name="Muyzer G."/>
            <person name="Nealson K.H."/>
        </authorList>
    </citation>
    <scope>NUCLEOTIDE SEQUENCE [LARGE SCALE GENOMIC DNA]</scope>
    <source>
        <strain evidence="2 3">A1</strain>
    </source>
</reference>
<keyword evidence="3" id="KW-1185">Reference proteome</keyword>
<keyword evidence="1" id="KW-0812">Transmembrane</keyword>
<dbReference type="STRING" id="1458425.SRAA_1048"/>
<keyword evidence="1" id="KW-1133">Transmembrane helix</keyword>
<evidence type="ECO:0000313" key="3">
    <source>
        <dbReference type="Proteomes" id="UP000067461"/>
    </source>
</evidence>
<dbReference type="KEGG" id="cbaa:SRAA_1048"/>
<dbReference type="Proteomes" id="UP000067461">
    <property type="component" value="Chromosome"/>
</dbReference>
<protein>
    <recommendedName>
        <fullName evidence="4">DUF4381 domain-containing protein</fullName>
    </recommendedName>
</protein>
<dbReference type="RefSeq" id="WP_045531344.1">
    <property type="nucleotide sequence ID" value="NZ_AP014568.1"/>
</dbReference>
<gene>
    <name evidence="2" type="ORF">SRAA_1048</name>
</gene>
<dbReference type="HOGENOM" id="CLU_1945087_0_0_4"/>
<evidence type="ECO:0000313" key="2">
    <source>
        <dbReference type="EMBL" id="BAO80902.1"/>
    </source>
</evidence>
<feature type="transmembrane region" description="Helical" evidence="1">
    <location>
        <begin position="27"/>
        <end position="48"/>
    </location>
</feature>
<dbReference type="AlphaFoldDB" id="A0A060NI40"/>
<name>A0A060NI40_9BURK</name>
<organism evidence="2 3">
    <name type="scientific">Serpentinimonas raichei</name>
    <dbReference type="NCBI Taxonomy" id="1458425"/>
    <lineage>
        <taxon>Bacteria</taxon>
        <taxon>Pseudomonadati</taxon>
        <taxon>Pseudomonadota</taxon>
        <taxon>Betaproteobacteria</taxon>
        <taxon>Burkholderiales</taxon>
        <taxon>Comamonadaceae</taxon>
        <taxon>Serpentinimonas</taxon>
    </lineage>
</organism>
<evidence type="ECO:0000256" key="1">
    <source>
        <dbReference type="SAM" id="Phobius"/>
    </source>
</evidence>
<dbReference type="OrthoDB" id="8905439at2"/>